<accession>A0AAI8VDB2</accession>
<feature type="compositionally biased region" description="Low complexity" evidence="1">
    <location>
        <begin position="103"/>
        <end position="139"/>
    </location>
</feature>
<name>A0AAI8VDB2_9PEZI</name>
<reference evidence="3" key="1">
    <citation type="submission" date="2023-10" db="EMBL/GenBank/DDBJ databases">
        <authorList>
            <person name="Hackl T."/>
        </authorList>
    </citation>
    <scope>NUCLEOTIDE SEQUENCE</scope>
</reference>
<evidence type="ECO:0000313" key="4">
    <source>
        <dbReference type="Proteomes" id="UP001295740"/>
    </source>
</evidence>
<comment type="caution">
    <text evidence="3">The sequence shown here is derived from an EMBL/GenBank/DDBJ whole genome shotgun (WGS) entry which is preliminary data.</text>
</comment>
<sequence length="200" mass="21549">MANQNSQGFSHSHVEADHVGAKNELGTRSHNDSRSYNILGHRIRQKKLIWIICWAVTALTIAIIIIVVVLKGLDVIGSQSGSTPESSIQPTWTSSLPVGEITSPSSESVTSSSSDRSAGKATSTPFDTTMVTTTGPVTSAPSVAPTNRVELLLLSNDSHTWLETCRWGCPGWYCDTYDNCTDPYDCKTASHTCEGNSFVV</sequence>
<evidence type="ECO:0000256" key="2">
    <source>
        <dbReference type="SAM" id="Phobius"/>
    </source>
</evidence>
<feature type="transmembrane region" description="Helical" evidence="2">
    <location>
        <begin position="48"/>
        <end position="70"/>
    </location>
</feature>
<gene>
    <name evidence="3" type="ORF">KHLLAP_LOCUS2935</name>
</gene>
<keyword evidence="2" id="KW-1133">Transmembrane helix</keyword>
<dbReference type="EMBL" id="CAUWAG010000004">
    <property type="protein sequence ID" value="CAJ2502467.1"/>
    <property type="molecule type" value="Genomic_DNA"/>
</dbReference>
<keyword evidence="4" id="KW-1185">Reference proteome</keyword>
<evidence type="ECO:0000256" key="1">
    <source>
        <dbReference type="SAM" id="MobiDB-lite"/>
    </source>
</evidence>
<organism evidence="3 4">
    <name type="scientific">Anthostomella pinea</name>
    <dbReference type="NCBI Taxonomy" id="933095"/>
    <lineage>
        <taxon>Eukaryota</taxon>
        <taxon>Fungi</taxon>
        <taxon>Dikarya</taxon>
        <taxon>Ascomycota</taxon>
        <taxon>Pezizomycotina</taxon>
        <taxon>Sordariomycetes</taxon>
        <taxon>Xylariomycetidae</taxon>
        <taxon>Xylariales</taxon>
        <taxon>Xylariaceae</taxon>
        <taxon>Anthostomella</taxon>
    </lineage>
</organism>
<proteinExistence type="predicted"/>
<protein>
    <submittedName>
        <fullName evidence="3">Uu.00g098610.m01.CDS01</fullName>
    </submittedName>
</protein>
<feature type="compositionally biased region" description="Polar residues" evidence="1">
    <location>
        <begin position="80"/>
        <end position="96"/>
    </location>
</feature>
<feature type="region of interest" description="Disordered" evidence="1">
    <location>
        <begin position="80"/>
        <end position="142"/>
    </location>
</feature>
<keyword evidence="2" id="KW-0812">Transmembrane</keyword>
<keyword evidence="2" id="KW-0472">Membrane</keyword>
<dbReference type="AlphaFoldDB" id="A0AAI8VDB2"/>
<dbReference type="Proteomes" id="UP001295740">
    <property type="component" value="Unassembled WGS sequence"/>
</dbReference>
<evidence type="ECO:0000313" key="3">
    <source>
        <dbReference type="EMBL" id="CAJ2502467.1"/>
    </source>
</evidence>